<dbReference type="CDD" id="cd00222">
    <property type="entry name" value="CollagenBindB"/>
    <property type="match status" value="1"/>
</dbReference>
<reference evidence="4 5" key="1">
    <citation type="submission" date="2019-08" db="EMBL/GenBank/DDBJ databases">
        <title>In-depth cultivation of the pig gut microbiome towards novel bacterial diversity and tailored functional studies.</title>
        <authorList>
            <person name="Wylensek D."/>
            <person name="Hitch T.C.A."/>
            <person name="Clavel T."/>
        </authorList>
    </citation>
    <scope>NUCLEOTIDE SEQUENCE [LARGE SCALE GENOMIC DNA]</scope>
    <source>
        <strain evidence="4 5">Oil+RF-744-GAM-WT-6</strain>
    </source>
</reference>
<gene>
    <name evidence="4" type="ORF">FYJ51_03195</name>
</gene>
<comment type="caution">
    <text evidence="4">The sequence shown here is derived from an EMBL/GenBank/DDBJ whole genome shotgun (WGS) entry which is preliminary data.</text>
</comment>
<keyword evidence="2" id="KW-1133">Transmembrane helix</keyword>
<dbReference type="Gene3D" id="2.60.40.1140">
    <property type="entry name" value="Collagen-binding surface protein Cna, B-type domain"/>
    <property type="match status" value="1"/>
</dbReference>
<dbReference type="EMBL" id="VUMN01000004">
    <property type="protein sequence ID" value="MSS57907.1"/>
    <property type="molecule type" value="Genomic_DNA"/>
</dbReference>
<accession>A0A7X2NQX5</accession>
<dbReference type="Proteomes" id="UP000461880">
    <property type="component" value="Unassembled WGS sequence"/>
</dbReference>
<keyword evidence="2" id="KW-0812">Transmembrane</keyword>
<evidence type="ECO:0000256" key="2">
    <source>
        <dbReference type="SAM" id="Phobius"/>
    </source>
</evidence>
<name>A0A7X2NQX5_9FIRM</name>
<dbReference type="AlphaFoldDB" id="A0A7X2NQX5"/>
<feature type="domain" description="CNA-B" evidence="3">
    <location>
        <begin position="36"/>
        <end position="118"/>
    </location>
</feature>
<keyword evidence="5" id="KW-1185">Reference proteome</keyword>
<dbReference type="SUPFAM" id="SSF49478">
    <property type="entry name" value="Cna protein B-type domain"/>
    <property type="match status" value="1"/>
</dbReference>
<keyword evidence="2" id="KW-0472">Membrane</keyword>
<feature type="transmembrane region" description="Helical" evidence="2">
    <location>
        <begin position="215"/>
        <end position="234"/>
    </location>
</feature>
<dbReference type="PRINTS" id="PR01217">
    <property type="entry name" value="PRICHEXTENSN"/>
</dbReference>
<dbReference type="InterPro" id="IPR008454">
    <property type="entry name" value="Collagen-bd_Cna-like_B-typ_dom"/>
</dbReference>
<evidence type="ECO:0000313" key="4">
    <source>
        <dbReference type="EMBL" id="MSS57907.1"/>
    </source>
</evidence>
<feature type="compositionally biased region" description="Pro residues" evidence="1">
    <location>
        <begin position="125"/>
        <end position="176"/>
    </location>
</feature>
<evidence type="ECO:0000259" key="3">
    <source>
        <dbReference type="Pfam" id="PF05738"/>
    </source>
</evidence>
<evidence type="ECO:0000313" key="5">
    <source>
        <dbReference type="Proteomes" id="UP000461880"/>
    </source>
</evidence>
<evidence type="ECO:0000256" key="1">
    <source>
        <dbReference type="SAM" id="MobiDB-lite"/>
    </source>
</evidence>
<feature type="region of interest" description="Disordered" evidence="1">
    <location>
        <begin position="116"/>
        <end position="201"/>
    </location>
</feature>
<proteinExistence type="predicted"/>
<organism evidence="4 5">
    <name type="scientific">Stecheria intestinalis</name>
    <dbReference type="NCBI Taxonomy" id="2606630"/>
    <lineage>
        <taxon>Bacteria</taxon>
        <taxon>Bacillati</taxon>
        <taxon>Bacillota</taxon>
        <taxon>Erysipelotrichia</taxon>
        <taxon>Erysipelotrichales</taxon>
        <taxon>Erysipelotrichaceae</taxon>
        <taxon>Stecheria</taxon>
    </lineage>
</organism>
<dbReference type="Pfam" id="PF05738">
    <property type="entry name" value="Cna_B"/>
    <property type="match status" value="1"/>
</dbReference>
<protein>
    <submittedName>
        <fullName evidence="4">Cna B-type domain-containing protein</fullName>
    </submittedName>
</protein>
<feature type="compositionally biased region" description="Low complexity" evidence="1">
    <location>
        <begin position="177"/>
        <end position="199"/>
    </location>
</feature>
<sequence length="240" mass="25810">MILSVPNRDEGKAWNYDVSGEIKGTFTPKTDTKTNITVSKLWAGDGNGSTRPVSIEVQLTHDLKPYGETVVLNADNNWSYTWKDLSSEGDWNVAEVNVPAGYTTSVSKSGTKISITNTYHNETPTPSPTPTPTATPTPTPTAPSNTPTPTPTVTPTPTPTVPANTPTPTPHTPTAPPTRNTPSPTPFTPITRTPFTPMTSARRPYTPYTSDNWNMGLWISLLAGAGAVMIYAGTRLRNDQ</sequence>